<reference evidence="2 3" key="1">
    <citation type="submission" date="2020-03" db="EMBL/GenBank/DDBJ databases">
        <title>Two novel Motilibacter sp.</title>
        <authorList>
            <person name="Liu S."/>
        </authorList>
    </citation>
    <scope>NUCLEOTIDE SEQUENCE [LARGE SCALE GENOMIC DNA]</scope>
    <source>
        <strain evidence="2 3">E257</strain>
    </source>
</reference>
<protein>
    <submittedName>
        <fullName evidence="2">Uncharacterized protein</fullName>
    </submittedName>
</protein>
<evidence type="ECO:0000256" key="1">
    <source>
        <dbReference type="SAM" id="MobiDB-lite"/>
    </source>
</evidence>
<name>A0ABX0H0S3_9ACTN</name>
<sequence length="102" mass="10937">MPARLLRTMPSAPRSARPAQPLQRLTDKLLAGELGPVASALLCAVSPTSRRCLRLWREAEQASLASAKAVAAAAVAVAAQRWRVEDDMDVVDAEFWAIVATV</sequence>
<evidence type="ECO:0000313" key="3">
    <source>
        <dbReference type="Proteomes" id="UP000800981"/>
    </source>
</evidence>
<organism evidence="2 3">
    <name type="scientific">Motilibacter deserti</name>
    <dbReference type="NCBI Taxonomy" id="2714956"/>
    <lineage>
        <taxon>Bacteria</taxon>
        <taxon>Bacillati</taxon>
        <taxon>Actinomycetota</taxon>
        <taxon>Actinomycetes</taxon>
        <taxon>Motilibacterales</taxon>
        <taxon>Motilibacteraceae</taxon>
        <taxon>Motilibacter</taxon>
    </lineage>
</organism>
<gene>
    <name evidence="2" type="ORF">G9H71_17455</name>
</gene>
<dbReference type="RefSeq" id="WP_166284070.1">
    <property type="nucleotide sequence ID" value="NZ_JAANNP010000037.1"/>
</dbReference>
<accession>A0ABX0H0S3</accession>
<dbReference type="EMBL" id="JAANNP010000037">
    <property type="protein sequence ID" value="NHC15570.1"/>
    <property type="molecule type" value="Genomic_DNA"/>
</dbReference>
<proteinExistence type="predicted"/>
<dbReference type="Proteomes" id="UP000800981">
    <property type="component" value="Unassembled WGS sequence"/>
</dbReference>
<feature type="compositionally biased region" description="Low complexity" evidence="1">
    <location>
        <begin position="10"/>
        <end position="19"/>
    </location>
</feature>
<evidence type="ECO:0000313" key="2">
    <source>
        <dbReference type="EMBL" id="NHC15570.1"/>
    </source>
</evidence>
<comment type="caution">
    <text evidence="2">The sequence shown here is derived from an EMBL/GenBank/DDBJ whole genome shotgun (WGS) entry which is preliminary data.</text>
</comment>
<keyword evidence="3" id="KW-1185">Reference proteome</keyword>
<feature type="region of interest" description="Disordered" evidence="1">
    <location>
        <begin position="1"/>
        <end position="21"/>
    </location>
</feature>